<dbReference type="AlphaFoldDB" id="A0A3P8KMP5"/>
<dbReference type="GO" id="GO:0015179">
    <property type="term" value="F:L-amino acid transmembrane transporter activity"/>
    <property type="evidence" value="ECO:0007669"/>
    <property type="project" value="TreeGrafter"/>
</dbReference>
<protein>
    <submittedName>
        <fullName evidence="6">APC family permease</fullName>
    </submittedName>
</protein>
<feature type="transmembrane region" description="Helical" evidence="5">
    <location>
        <begin position="99"/>
        <end position="121"/>
    </location>
</feature>
<keyword evidence="2 5" id="KW-0812">Transmembrane</keyword>
<feature type="transmembrane region" description="Helical" evidence="5">
    <location>
        <begin position="45"/>
        <end position="68"/>
    </location>
</feature>
<evidence type="ECO:0000313" key="8">
    <source>
        <dbReference type="Proteomes" id="UP000280036"/>
    </source>
</evidence>
<dbReference type="PANTHER" id="PTHR11785:SF512">
    <property type="entry name" value="SOBREMESA, ISOFORM B"/>
    <property type="match status" value="1"/>
</dbReference>
<feature type="transmembrane region" description="Helical" evidence="5">
    <location>
        <begin position="361"/>
        <end position="387"/>
    </location>
</feature>
<evidence type="ECO:0000256" key="1">
    <source>
        <dbReference type="ARBA" id="ARBA00004141"/>
    </source>
</evidence>
<dbReference type="EMBL" id="UZVY01000001">
    <property type="protein sequence ID" value="VDR42088.1"/>
    <property type="molecule type" value="Genomic_DNA"/>
</dbReference>
<feature type="transmembrane region" description="Helical" evidence="5">
    <location>
        <begin position="305"/>
        <end position="325"/>
    </location>
</feature>
<sequence>MNNETSKTKQKKITFFAAILMVIGGSTGAGIYFKSESILNNSHQSLILAIFCWIFTALAVITMALALVEISSSKKNNLSIVGWNQIFNSRLTFNLSKNFMVYVYLPLTYFFMPLYALISLQQGIGSFMGKEAYVIGTKYDWIIWTAISLLITIYFAIVPSLYSKAGDIHNKIILGIKFLPLVFIISIGFILAFTNKGGTNLISATVQDQKFNIKTGSPLSSIKSFGAGLGVFLSISAIFFAYDGFYVTSGIQSEMKEPKKTPYALLIGLLITTVIYILIAVAMSINGGSFNKMKTFIDAWWGIKTANIIFGLLNVSIAIGVLGIINSFGMWFSRYVEDLLICGELPLWFKYRNRLNANRPIVGMIYSLVISIPMIVIFSIIGALAYFPAATYNSFNSAVSDHLNKLYNFADLIANWSSLIVYTFIAIAILGGIRNRKTNLVSVNKKKYFLVCAYFSMIVTFIAIIITTVAPFVDVIMLAWFEDKSSLIYKELLIGRIMTIVTLIIYIVVPYLPHVFEDMYFKKKFGSVEKYMNWRDEQLRIVAEEKLSKENKNNMN</sequence>
<dbReference type="InterPro" id="IPR050598">
    <property type="entry name" value="AminoAcid_Transporter"/>
</dbReference>
<feature type="transmembrane region" description="Helical" evidence="5">
    <location>
        <begin position="454"/>
        <end position="481"/>
    </location>
</feature>
<accession>A0A3P8KMP5</accession>
<evidence type="ECO:0000313" key="9">
    <source>
        <dbReference type="Proteomes" id="UP001058569"/>
    </source>
</evidence>
<dbReference type="InterPro" id="IPR002293">
    <property type="entry name" value="AA/rel_permease1"/>
</dbReference>
<feature type="transmembrane region" description="Helical" evidence="5">
    <location>
        <begin position="141"/>
        <end position="162"/>
    </location>
</feature>
<comment type="subcellular location">
    <subcellularLocation>
        <location evidence="1">Membrane</location>
        <topology evidence="1">Multi-pass membrane protein</topology>
    </subcellularLocation>
</comment>
<dbReference type="Gene3D" id="1.20.1740.10">
    <property type="entry name" value="Amino acid/polyamine transporter I"/>
    <property type="match status" value="1"/>
</dbReference>
<feature type="transmembrane region" description="Helical" evidence="5">
    <location>
        <begin position="413"/>
        <end position="433"/>
    </location>
</feature>
<feature type="transmembrane region" description="Helical" evidence="5">
    <location>
        <begin position="12"/>
        <end position="33"/>
    </location>
</feature>
<feature type="transmembrane region" description="Helical" evidence="5">
    <location>
        <begin position="174"/>
        <end position="193"/>
    </location>
</feature>
<evidence type="ECO:0000313" key="6">
    <source>
        <dbReference type="EMBL" id="UUD35096.1"/>
    </source>
</evidence>
<dbReference type="OrthoDB" id="396925at2"/>
<keyword evidence="4 5" id="KW-0472">Membrane</keyword>
<proteinExistence type="predicted"/>
<dbReference type="PANTHER" id="PTHR11785">
    <property type="entry name" value="AMINO ACID TRANSPORTER"/>
    <property type="match status" value="1"/>
</dbReference>
<evidence type="ECO:0000313" key="7">
    <source>
        <dbReference type="EMBL" id="VDR42088.1"/>
    </source>
</evidence>
<reference evidence="6" key="2">
    <citation type="submission" date="2022-07" db="EMBL/GenBank/DDBJ databases">
        <title>Complete genome of Mycoplasma caviae type strain G122.</title>
        <authorList>
            <person name="Spergser J."/>
        </authorList>
    </citation>
    <scope>NUCLEOTIDE SEQUENCE</scope>
    <source>
        <strain evidence="6">G122</strain>
    </source>
</reference>
<dbReference type="GO" id="GO:0016020">
    <property type="term" value="C:membrane"/>
    <property type="evidence" value="ECO:0007669"/>
    <property type="project" value="UniProtKB-SubCell"/>
</dbReference>
<name>A0A3P8KMP5_9BACT</name>
<evidence type="ECO:0000256" key="2">
    <source>
        <dbReference type="ARBA" id="ARBA00022692"/>
    </source>
</evidence>
<keyword evidence="9" id="KW-1185">Reference proteome</keyword>
<dbReference type="Proteomes" id="UP000280036">
    <property type="component" value="Unassembled WGS sequence"/>
</dbReference>
<dbReference type="RefSeq" id="WP_126118313.1">
    <property type="nucleotide sequence ID" value="NZ_CP101806.1"/>
</dbReference>
<feature type="transmembrane region" description="Helical" evidence="5">
    <location>
        <begin position="263"/>
        <end position="285"/>
    </location>
</feature>
<dbReference type="PIRSF" id="PIRSF006060">
    <property type="entry name" value="AA_transporter"/>
    <property type="match status" value="1"/>
</dbReference>
<feature type="transmembrane region" description="Helical" evidence="5">
    <location>
        <begin position="493"/>
        <end position="513"/>
    </location>
</feature>
<reference evidence="7 8" key="1">
    <citation type="submission" date="2018-12" db="EMBL/GenBank/DDBJ databases">
        <authorList>
            <consortium name="Pathogen Informatics"/>
        </authorList>
    </citation>
    <scope>NUCLEOTIDE SEQUENCE [LARGE SCALE GENOMIC DNA]</scope>
    <source>
        <strain evidence="7 8">NCTC10126</strain>
    </source>
</reference>
<gene>
    <name evidence="7" type="ORF">NCTC10126_00584</name>
    <name evidence="6" type="ORF">NPA07_04810</name>
</gene>
<feature type="transmembrane region" description="Helical" evidence="5">
    <location>
        <begin position="224"/>
        <end position="242"/>
    </location>
</feature>
<dbReference type="Pfam" id="PF13520">
    <property type="entry name" value="AA_permease_2"/>
    <property type="match status" value="1"/>
</dbReference>
<dbReference type="Proteomes" id="UP001058569">
    <property type="component" value="Chromosome"/>
</dbReference>
<evidence type="ECO:0000256" key="3">
    <source>
        <dbReference type="ARBA" id="ARBA00022989"/>
    </source>
</evidence>
<evidence type="ECO:0000256" key="5">
    <source>
        <dbReference type="SAM" id="Phobius"/>
    </source>
</evidence>
<organism evidence="7 8">
    <name type="scientific">Mycoplasmopsis caviae</name>
    <dbReference type="NCBI Taxonomy" id="55603"/>
    <lineage>
        <taxon>Bacteria</taxon>
        <taxon>Bacillati</taxon>
        <taxon>Mycoplasmatota</taxon>
        <taxon>Mycoplasmoidales</taxon>
        <taxon>Metamycoplasmataceae</taxon>
        <taxon>Mycoplasmopsis</taxon>
    </lineage>
</organism>
<evidence type="ECO:0000256" key="4">
    <source>
        <dbReference type="ARBA" id="ARBA00023136"/>
    </source>
</evidence>
<dbReference type="EMBL" id="CP101806">
    <property type="protein sequence ID" value="UUD35096.1"/>
    <property type="molecule type" value="Genomic_DNA"/>
</dbReference>
<keyword evidence="3 5" id="KW-1133">Transmembrane helix</keyword>